<sequence length="212" mass="25063">MNAEEVIVKKKTRKRLWIESIAVFFIIASPFVFKAHDYFSKEPGATVEFLGFVIDSNGFNNINAFAWFFVSKFIPLYLLIIWFFTCKHWWYHILLIPICMYAFQLFEVLVSPDLNIDTKNVLWLLPICMVVIPFVYFIRVKIYDKYVHGIDLEAMDAELQYYKNREKEQLEKAGIQMGDYSTSIDKELSDVTPKRTLNNLLRGIQHSFRSLF</sequence>
<proteinExistence type="predicted"/>
<gene>
    <name evidence="2" type="ordered locus">RB2501_15244</name>
</gene>
<dbReference type="STRING" id="313596.RB2501_15244"/>
<feature type="transmembrane region" description="Helical" evidence="1">
    <location>
        <begin position="64"/>
        <end position="84"/>
    </location>
</feature>
<dbReference type="EMBL" id="CP001712">
    <property type="protein sequence ID" value="EAR15695.1"/>
    <property type="molecule type" value="Genomic_DNA"/>
</dbReference>
<evidence type="ECO:0000313" key="2">
    <source>
        <dbReference type="EMBL" id="EAR15695.1"/>
    </source>
</evidence>
<dbReference type="AlphaFoldDB" id="A4CLE6"/>
<name>A4CLE6_ROBBH</name>
<feature type="transmembrane region" description="Helical" evidence="1">
    <location>
        <begin position="89"/>
        <end position="109"/>
    </location>
</feature>
<reference evidence="2 3" key="1">
    <citation type="journal article" date="2009" name="J. Bacteriol.">
        <title>Complete genome sequence of Robiginitalea biformata HTCC2501.</title>
        <authorList>
            <person name="Oh H.M."/>
            <person name="Giovannoni S.J."/>
            <person name="Lee K."/>
            <person name="Ferriera S."/>
            <person name="Johnson J."/>
            <person name="Cho J.C."/>
        </authorList>
    </citation>
    <scope>NUCLEOTIDE SEQUENCE [LARGE SCALE GENOMIC DNA]</scope>
    <source>
        <strain evidence="3">ATCC BAA-864 / HTCC2501 / KCTC 12146</strain>
    </source>
</reference>
<evidence type="ECO:0000313" key="3">
    <source>
        <dbReference type="Proteomes" id="UP000009049"/>
    </source>
</evidence>
<feature type="transmembrane region" description="Helical" evidence="1">
    <location>
        <begin position="16"/>
        <end position="33"/>
    </location>
</feature>
<accession>A4CLE6</accession>
<keyword evidence="1" id="KW-0472">Membrane</keyword>
<dbReference type="eggNOG" id="ENOG50305MH">
    <property type="taxonomic scope" value="Bacteria"/>
</dbReference>
<dbReference type="Proteomes" id="UP000009049">
    <property type="component" value="Chromosome"/>
</dbReference>
<dbReference type="OrthoDB" id="1446731at2"/>
<organism evidence="2 3">
    <name type="scientific">Robiginitalea biformata (strain ATCC BAA-864 / DSM 15991 / KCTC 12146 / HTCC2501)</name>
    <dbReference type="NCBI Taxonomy" id="313596"/>
    <lineage>
        <taxon>Bacteria</taxon>
        <taxon>Pseudomonadati</taxon>
        <taxon>Bacteroidota</taxon>
        <taxon>Flavobacteriia</taxon>
        <taxon>Flavobacteriales</taxon>
        <taxon>Flavobacteriaceae</taxon>
        <taxon>Robiginitalea</taxon>
    </lineage>
</organism>
<keyword evidence="3" id="KW-1185">Reference proteome</keyword>
<evidence type="ECO:0000256" key="1">
    <source>
        <dbReference type="SAM" id="Phobius"/>
    </source>
</evidence>
<protein>
    <submittedName>
        <fullName evidence="2">Uncharacterized protein</fullName>
    </submittedName>
</protein>
<feature type="transmembrane region" description="Helical" evidence="1">
    <location>
        <begin position="121"/>
        <end position="138"/>
    </location>
</feature>
<dbReference type="HOGENOM" id="CLU_112908_0_0_10"/>
<dbReference type="KEGG" id="rbi:RB2501_15244"/>
<dbReference type="RefSeq" id="WP_015755011.1">
    <property type="nucleotide sequence ID" value="NC_013222.1"/>
</dbReference>
<keyword evidence="1" id="KW-1133">Transmembrane helix</keyword>
<keyword evidence="1" id="KW-0812">Transmembrane</keyword>